<dbReference type="Pfam" id="PF00583">
    <property type="entry name" value="Acetyltransf_1"/>
    <property type="match status" value="2"/>
</dbReference>
<dbReference type="PANTHER" id="PTHR43617:SF31">
    <property type="entry name" value="MYCOTHIOL ACETYLTRANSFERASE"/>
    <property type="match status" value="1"/>
</dbReference>
<dbReference type="InterPro" id="IPR000182">
    <property type="entry name" value="GNAT_dom"/>
</dbReference>
<evidence type="ECO:0000256" key="2">
    <source>
        <dbReference type="ARBA" id="ARBA00022737"/>
    </source>
</evidence>
<feature type="binding site" evidence="4">
    <location>
        <position position="205"/>
    </location>
    <ligand>
        <name>1D-myo-inositol 2-(L-cysteinylamino)-2-deoxy-alpha-D-glucopyranoside</name>
        <dbReference type="ChEBI" id="CHEBI:58887"/>
    </ligand>
</feature>
<name>A0A1Q2CSL8_9ACTN</name>
<dbReference type="CDD" id="cd04301">
    <property type="entry name" value="NAT_SF"/>
    <property type="match status" value="1"/>
</dbReference>
<feature type="domain" description="N-acetyltransferase" evidence="5">
    <location>
        <begin position="1"/>
        <end position="121"/>
    </location>
</feature>
<organism evidence="6 7">
    <name type="scientific">Tessaracoccus aquimaris</name>
    <dbReference type="NCBI Taxonomy" id="1332264"/>
    <lineage>
        <taxon>Bacteria</taxon>
        <taxon>Bacillati</taxon>
        <taxon>Actinomycetota</taxon>
        <taxon>Actinomycetes</taxon>
        <taxon>Propionibacteriales</taxon>
        <taxon>Propionibacteriaceae</taxon>
        <taxon>Tessaracoccus</taxon>
    </lineage>
</organism>
<dbReference type="NCBIfam" id="TIGR03448">
    <property type="entry name" value="mycothiol_MshD"/>
    <property type="match status" value="1"/>
</dbReference>
<comment type="similarity">
    <text evidence="4">Belongs to the acetyltransferase family. MshD subfamily.</text>
</comment>
<dbReference type="KEGG" id="tes:BW730_00155"/>
<dbReference type="GO" id="GO:0035447">
    <property type="term" value="F:mycothiol synthase activity"/>
    <property type="evidence" value="ECO:0007669"/>
    <property type="project" value="UniProtKB-UniRule"/>
</dbReference>
<dbReference type="GO" id="GO:0008999">
    <property type="term" value="F:protein-N-terminal-alanine acetyltransferase activity"/>
    <property type="evidence" value="ECO:0007669"/>
    <property type="project" value="TreeGrafter"/>
</dbReference>
<gene>
    <name evidence="4" type="primary">mshD</name>
    <name evidence="6" type="ORF">BW730_00155</name>
</gene>
<feature type="binding site" evidence="4">
    <location>
        <begin position="216"/>
        <end position="222"/>
    </location>
    <ligand>
        <name>acetyl-CoA</name>
        <dbReference type="ChEBI" id="CHEBI:57288"/>
        <label>2</label>
    </ligand>
</feature>
<feature type="binding site" evidence="4">
    <location>
        <position position="197"/>
    </location>
    <ligand>
        <name>1D-myo-inositol 2-(L-cysteinylamino)-2-deoxy-alpha-D-glucopyranoside</name>
        <dbReference type="ChEBI" id="CHEBI:58887"/>
    </ligand>
</feature>
<sequence length="274" mass="29864">MQDALRRLVSAIEAHDGISPINESGSLGIDGTREADFFFMGRRADPFGFVVCDERDGTLQVGVHPEHRRDGVATQLLTEALAAYPDFTAWAFGTLPGSRELAARVGMSPVRELLRMERALAPSGETLDADGYDVVTYDPADRQGIVAVNAAAFAHHPEQGRLTVAEFDQLAAQPWFDPAGLLVAKRDGRVAGFHWTKSHGGGLGEVYVIAVAPQHEGKGLGRVLLQRGLDHLAYAGHDRVQLYVEADQERVVRMYRNAGFDIGQVDTSFQTKRG</sequence>
<feature type="binding site" evidence="4">
    <location>
        <position position="243"/>
    </location>
    <ligand>
        <name>1D-myo-inositol 2-(L-cysteinylamino)-2-deoxy-alpha-D-glucopyranoside</name>
        <dbReference type="ChEBI" id="CHEBI:58887"/>
    </ligand>
</feature>
<feature type="domain" description="N-acetyltransferase" evidence="5">
    <location>
        <begin position="132"/>
        <end position="274"/>
    </location>
</feature>
<dbReference type="EC" id="2.3.1.189" evidence="4"/>
<feature type="binding site" evidence="4">
    <location>
        <begin position="209"/>
        <end position="211"/>
    </location>
    <ligand>
        <name>acetyl-CoA</name>
        <dbReference type="ChEBI" id="CHEBI:57288"/>
        <label>2</label>
    </ligand>
</feature>
<dbReference type="STRING" id="1332264.BW730_00155"/>
<dbReference type="Gene3D" id="3.40.630.30">
    <property type="match status" value="1"/>
</dbReference>
<feature type="binding site" evidence="4">
    <location>
        <position position="158"/>
    </location>
    <ligand>
        <name>1D-myo-inositol 2-(L-cysteinylamino)-2-deoxy-alpha-D-glucopyranoside</name>
        <dbReference type="ChEBI" id="CHEBI:58887"/>
    </ligand>
</feature>
<keyword evidence="7" id="KW-1185">Reference proteome</keyword>
<evidence type="ECO:0000256" key="1">
    <source>
        <dbReference type="ARBA" id="ARBA00022679"/>
    </source>
</evidence>
<dbReference type="PANTHER" id="PTHR43617">
    <property type="entry name" value="L-AMINO ACID N-ACETYLTRANSFERASE"/>
    <property type="match status" value="1"/>
</dbReference>
<dbReference type="EMBL" id="CP019606">
    <property type="protein sequence ID" value="AQP49106.1"/>
    <property type="molecule type" value="Genomic_DNA"/>
</dbReference>
<dbReference type="Proteomes" id="UP000188145">
    <property type="component" value="Chromosome"/>
</dbReference>
<evidence type="ECO:0000256" key="4">
    <source>
        <dbReference type="HAMAP-Rule" id="MF_01698"/>
    </source>
</evidence>
<evidence type="ECO:0000313" key="6">
    <source>
        <dbReference type="EMBL" id="AQP49106.1"/>
    </source>
</evidence>
<feature type="binding site" evidence="4">
    <location>
        <position position="23"/>
    </location>
    <ligand>
        <name>1D-myo-inositol 2-(L-cysteinylamino)-2-deoxy-alpha-D-glucopyranoside</name>
        <dbReference type="ChEBI" id="CHEBI:58887"/>
    </ligand>
</feature>
<accession>A0A1Q2CSL8</accession>
<feature type="binding site" evidence="4">
    <location>
        <begin position="61"/>
        <end position="63"/>
    </location>
    <ligand>
        <name>acetyl-CoA</name>
        <dbReference type="ChEBI" id="CHEBI:57288"/>
        <label>1</label>
    </ligand>
</feature>
<dbReference type="AlphaFoldDB" id="A0A1Q2CSL8"/>
<dbReference type="InterPro" id="IPR050276">
    <property type="entry name" value="MshD_Acetyltransferase"/>
</dbReference>
<comment type="function">
    <text evidence="4">Catalyzes the transfer of acetyl from acetyl-CoA to desacetylmycothiol (Cys-GlcN-Ins) to form mycothiol.</text>
</comment>
<keyword evidence="1 4" id="KW-0808">Transferase</keyword>
<evidence type="ECO:0000313" key="7">
    <source>
        <dbReference type="Proteomes" id="UP000188145"/>
    </source>
</evidence>
<comment type="caution">
    <text evidence="4">Lacks conserved residue(s) required for the propagation of feature annotation.</text>
</comment>
<dbReference type="InterPro" id="IPR017813">
    <property type="entry name" value="Mycothiol_AcTrfase"/>
</dbReference>
<protein>
    <recommendedName>
        <fullName evidence="4">Mycothiol acetyltransferase</fullName>
        <shortName evidence="4">MSH acetyltransferase</shortName>
        <ecNumber evidence="4">2.3.1.189</ecNumber>
    </recommendedName>
    <alternativeName>
        <fullName evidence="4">Mycothiol synthase</fullName>
    </alternativeName>
</protein>
<evidence type="ECO:0000256" key="3">
    <source>
        <dbReference type="ARBA" id="ARBA00023315"/>
    </source>
</evidence>
<proteinExistence type="inferred from homology"/>
<evidence type="ECO:0000259" key="5">
    <source>
        <dbReference type="PROSITE" id="PS51186"/>
    </source>
</evidence>
<dbReference type="InterPro" id="IPR016181">
    <property type="entry name" value="Acyl_CoA_acyltransferase"/>
</dbReference>
<dbReference type="HAMAP" id="MF_01698">
    <property type="entry name" value="MshD"/>
    <property type="match status" value="1"/>
</dbReference>
<comment type="catalytic activity">
    <reaction evidence="4">
        <text>1D-myo-inositol 2-(L-cysteinylamino)-2-deoxy-alpha-D-glucopyranoside + acetyl-CoA = mycothiol + CoA + H(+)</text>
        <dbReference type="Rhea" id="RHEA:26172"/>
        <dbReference type="ChEBI" id="CHEBI:15378"/>
        <dbReference type="ChEBI" id="CHEBI:16768"/>
        <dbReference type="ChEBI" id="CHEBI:57287"/>
        <dbReference type="ChEBI" id="CHEBI:57288"/>
        <dbReference type="ChEBI" id="CHEBI:58887"/>
        <dbReference type="EC" id="2.3.1.189"/>
    </reaction>
</comment>
<keyword evidence="3 4" id="KW-0012">Acyltransferase</keyword>
<dbReference type="PROSITE" id="PS51186">
    <property type="entry name" value="GNAT"/>
    <property type="match status" value="2"/>
</dbReference>
<dbReference type="GO" id="GO:0010125">
    <property type="term" value="P:mycothiol biosynthetic process"/>
    <property type="evidence" value="ECO:0007669"/>
    <property type="project" value="UniProtKB-UniRule"/>
</dbReference>
<comment type="subunit">
    <text evidence="4">Monomer.</text>
</comment>
<reference evidence="7" key="1">
    <citation type="submission" date="2017-02" db="EMBL/GenBank/DDBJ databases">
        <title>Tessaracoccus aquaemaris sp. nov., isolated from the intestine of a Korean rockfish, Sebastes schlegelii, in a marine aquaculture pond.</title>
        <authorList>
            <person name="Tak E.J."/>
            <person name="Bae J.-W."/>
        </authorList>
    </citation>
    <scope>NUCLEOTIDE SEQUENCE [LARGE SCALE GENOMIC DNA]</scope>
    <source>
        <strain evidence="7">NSG39</strain>
    </source>
</reference>
<dbReference type="SUPFAM" id="SSF55729">
    <property type="entry name" value="Acyl-CoA N-acyltransferases (Nat)"/>
    <property type="match status" value="1"/>
</dbReference>
<keyword evidence="2 4" id="KW-0677">Repeat</keyword>